<dbReference type="Proteomes" id="UP000443090">
    <property type="component" value="Unassembled WGS sequence"/>
</dbReference>
<accession>A0A8H8S644</accession>
<reference evidence="2 3" key="1">
    <citation type="submission" date="2018-05" db="EMBL/GenBank/DDBJ databases">
        <title>Genome sequencing and assembly of the regulated plant pathogen Lachnellula willkommii and related sister species for the development of diagnostic species identification markers.</title>
        <authorList>
            <person name="Giroux E."/>
            <person name="Bilodeau G."/>
        </authorList>
    </citation>
    <scope>NUCLEOTIDE SEQUENCE [LARGE SCALE GENOMIC DNA]</scope>
    <source>
        <strain evidence="2 3">CBS 160.35</strain>
    </source>
</reference>
<comment type="caution">
    <text evidence="2">The sequence shown here is derived from an EMBL/GenBank/DDBJ whole genome shotgun (WGS) entry which is preliminary data.</text>
</comment>
<feature type="domain" description="Heterokaryon incompatibility" evidence="1">
    <location>
        <begin position="30"/>
        <end position="179"/>
    </location>
</feature>
<dbReference type="PANTHER" id="PTHR33112">
    <property type="entry name" value="DOMAIN PROTEIN, PUTATIVE-RELATED"/>
    <property type="match status" value="1"/>
</dbReference>
<dbReference type="InterPro" id="IPR010730">
    <property type="entry name" value="HET"/>
</dbReference>
<name>A0A8H8S644_9HELO</name>
<evidence type="ECO:0000313" key="3">
    <source>
        <dbReference type="Proteomes" id="UP000443090"/>
    </source>
</evidence>
<keyword evidence="3" id="KW-1185">Reference proteome</keyword>
<dbReference type="EMBL" id="QGMI01000163">
    <property type="protein sequence ID" value="TVY46199.1"/>
    <property type="molecule type" value="Genomic_DNA"/>
</dbReference>
<evidence type="ECO:0000313" key="2">
    <source>
        <dbReference type="EMBL" id="TVY46199.1"/>
    </source>
</evidence>
<organism evidence="2 3">
    <name type="scientific">Lachnellula occidentalis</name>
    <dbReference type="NCBI Taxonomy" id="215460"/>
    <lineage>
        <taxon>Eukaryota</taxon>
        <taxon>Fungi</taxon>
        <taxon>Dikarya</taxon>
        <taxon>Ascomycota</taxon>
        <taxon>Pezizomycotina</taxon>
        <taxon>Leotiomycetes</taxon>
        <taxon>Helotiales</taxon>
        <taxon>Lachnaceae</taxon>
        <taxon>Lachnellula</taxon>
    </lineage>
</organism>
<dbReference type="Pfam" id="PF06985">
    <property type="entry name" value="HET"/>
    <property type="match status" value="1"/>
</dbReference>
<gene>
    <name evidence="2" type="ORF">LOCC1_G004849</name>
</gene>
<protein>
    <recommendedName>
        <fullName evidence="1">Heterokaryon incompatibility domain-containing protein</fullName>
    </recommendedName>
</protein>
<sequence>MPTRLLEISGLGEETQVRLYMPSLEQKESYTALSYCWGSDQEVKTTKQNVLSRTEGITWNILPKTIQDAVRVTQQLGLLFLWVDSLCIVQDDPSDMSREISQMPSIYGAATVTITASRSSKVHDGFLQKRYPKIPDQVFCVPYRCPDGKLGSVVLLKSSKGIPRNVIEPLDQRGWALQERILSRRVLDYGLFQTRWTCQESTGLWKEERPEKYTDGWRPRPDHIPMR</sequence>
<dbReference type="AlphaFoldDB" id="A0A8H8S644"/>
<evidence type="ECO:0000259" key="1">
    <source>
        <dbReference type="Pfam" id="PF06985"/>
    </source>
</evidence>
<dbReference type="PANTHER" id="PTHR33112:SF16">
    <property type="entry name" value="HETEROKARYON INCOMPATIBILITY DOMAIN-CONTAINING PROTEIN"/>
    <property type="match status" value="1"/>
</dbReference>
<proteinExistence type="predicted"/>
<dbReference type="OrthoDB" id="8300194at2759"/>